<dbReference type="Proteomes" id="UP000318709">
    <property type="component" value="Chromosome"/>
</dbReference>
<evidence type="ECO:0000256" key="1">
    <source>
        <dbReference type="ARBA" id="ARBA00022630"/>
    </source>
</evidence>
<feature type="binding site" evidence="5">
    <location>
        <position position="55"/>
    </location>
    <ligand>
        <name>FAD</name>
        <dbReference type="ChEBI" id="CHEBI:57692"/>
    </ligand>
</feature>
<evidence type="ECO:0000313" key="8">
    <source>
        <dbReference type="Proteomes" id="UP000318709"/>
    </source>
</evidence>
<comment type="caution">
    <text evidence="5">Lacks conserved residue(s) required for the propagation of feature annotation.</text>
</comment>
<feature type="domain" description="FAD/NAD(P)-binding" evidence="6">
    <location>
        <begin position="19"/>
        <end position="313"/>
    </location>
</feature>
<dbReference type="GO" id="GO:0050661">
    <property type="term" value="F:NADP binding"/>
    <property type="evidence" value="ECO:0007669"/>
    <property type="project" value="UniProtKB-UniRule"/>
</dbReference>
<dbReference type="PANTHER" id="PTHR48105">
    <property type="entry name" value="THIOREDOXIN REDUCTASE 1-RELATED-RELATED"/>
    <property type="match status" value="1"/>
</dbReference>
<dbReference type="GO" id="GO:0004324">
    <property type="term" value="F:ferredoxin-NADP+ reductase activity"/>
    <property type="evidence" value="ECO:0007669"/>
    <property type="project" value="UniProtKB-UniRule"/>
</dbReference>
<evidence type="ECO:0000256" key="3">
    <source>
        <dbReference type="ARBA" id="ARBA00022857"/>
    </source>
</evidence>
<dbReference type="HAMAP" id="MF_01685">
    <property type="entry name" value="FENR2"/>
    <property type="match status" value="1"/>
</dbReference>
<reference evidence="7 8" key="1">
    <citation type="submission" date="2019-03" db="EMBL/GenBank/DDBJ databases">
        <title>The complete genome sequence of Swingsia_sp. F3b2 LMG30590(T).</title>
        <authorList>
            <person name="Chua K.-O."/>
            <person name="Chan K.-G."/>
            <person name="See-Too W.-S."/>
        </authorList>
    </citation>
    <scope>NUCLEOTIDE SEQUENCE [LARGE SCALE GENOMIC DNA]</scope>
    <source>
        <strain evidence="7 8">F3b2</strain>
    </source>
</reference>
<feature type="binding site" evidence="5">
    <location>
        <position position="60"/>
    </location>
    <ligand>
        <name>FAD</name>
        <dbReference type="ChEBI" id="CHEBI:57692"/>
    </ligand>
</feature>
<dbReference type="EMBL" id="CP038231">
    <property type="protein sequence ID" value="QDH13690.1"/>
    <property type="molecule type" value="Genomic_DNA"/>
</dbReference>
<keyword evidence="2 5" id="KW-0274">FAD</keyword>
<keyword evidence="3 5" id="KW-0521">NADP</keyword>
<dbReference type="EC" id="1.18.1.2" evidence="5"/>
<dbReference type="RefSeq" id="WP_141443398.1">
    <property type="nucleotide sequence ID" value="NZ_CP038231.1"/>
</dbReference>
<proteinExistence type="inferred from homology"/>
<dbReference type="InterPro" id="IPR022890">
    <property type="entry name" value="Fd--NADP_Rdtase_type_2"/>
</dbReference>
<dbReference type="Gene3D" id="3.50.50.60">
    <property type="entry name" value="FAD/NAD(P)-binding domain"/>
    <property type="match status" value="2"/>
</dbReference>
<dbReference type="PRINTS" id="PR00469">
    <property type="entry name" value="PNDRDTASEII"/>
</dbReference>
<dbReference type="GO" id="GO:0050660">
    <property type="term" value="F:flavin adenine dinucleotide binding"/>
    <property type="evidence" value="ECO:0007669"/>
    <property type="project" value="UniProtKB-UniRule"/>
</dbReference>
<gene>
    <name evidence="7" type="ORF">E3E12_05240</name>
</gene>
<dbReference type="PRINTS" id="PR00368">
    <property type="entry name" value="FADPNR"/>
</dbReference>
<evidence type="ECO:0000313" key="7">
    <source>
        <dbReference type="EMBL" id="QDH13690.1"/>
    </source>
</evidence>
<evidence type="ECO:0000259" key="6">
    <source>
        <dbReference type="Pfam" id="PF07992"/>
    </source>
</evidence>
<feature type="binding site" evidence="5">
    <location>
        <position position="47"/>
    </location>
    <ligand>
        <name>FAD</name>
        <dbReference type="ChEBI" id="CHEBI:57692"/>
    </ligand>
</feature>
<comment type="cofactor">
    <cofactor evidence="5">
        <name>FAD</name>
        <dbReference type="ChEBI" id="CHEBI:57692"/>
    </cofactor>
    <text evidence="5">Binds 1 FAD per subunit.</text>
</comment>
<organism evidence="7 8">
    <name type="scientific">Formicincola oecophyllae</name>
    <dbReference type="NCBI Taxonomy" id="2558361"/>
    <lineage>
        <taxon>Bacteria</taxon>
        <taxon>Pseudomonadati</taxon>
        <taxon>Pseudomonadota</taxon>
        <taxon>Alphaproteobacteria</taxon>
        <taxon>Acetobacterales</taxon>
        <taxon>Acetobacteraceae</taxon>
        <taxon>Formicincola</taxon>
    </lineage>
</organism>
<name>A0A4Y6U9I7_9PROT</name>
<keyword evidence="8" id="KW-1185">Reference proteome</keyword>
<comment type="subunit">
    <text evidence="5">Homodimer.</text>
</comment>
<feature type="binding site" evidence="5">
    <location>
        <position position="342"/>
    </location>
    <ligand>
        <name>FAD</name>
        <dbReference type="ChEBI" id="CHEBI:57692"/>
    </ligand>
</feature>
<dbReference type="InterPro" id="IPR050097">
    <property type="entry name" value="Ferredoxin-NADP_redctase_2"/>
</dbReference>
<keyword evidence="4 5" id="KW-0560">Oxidoreductase</keyword>
<keyword evidence="1 5" id="KW-0285">Flavoprotein</keyword>
<sequence>MSEHTQNAPQGSPRKLEADVAIVGAGPVGLFAAFQCGMLGLSCALADVLEVPGGQCVALYPEKPIYDIPSRPSITGGGLIEALLEQVSPFNPAMLLGSRISDVAGKAGAFTLTNERGDSIAAKAIIVAAGAGAFGPNRPPLEGLEAYESTGAVQYFVKKRADFADKTIVVAGGGDSALDWALSLSEIAKHVYLLHRRDRFRGAPDTLARIEKRISEGKIEKVVPYQLSALQGEEGHLRQVEVKTLKGEARLLDADHLLPFYGLSTDLGPIALWGFNTERSSVPVNPATMETTTPGIYAIGDVAHYPGKMKLILQGFSEAAMATHAAYAVARPDEALRFEHSSNRSSRPGA</sequence>
<dbReference type="OrthoDB" id="9806179at2"/>
<accession>A0A4Y6U9I7</accession>
<dbReference type="InterPro" id="IPR036188">
    <property type="entry name" value="FAD/NAD-bd_sf"/>
</dbReference>
<comment type="catalytic activity">
    <reaction evidence="5">
        <text>2 reduced [2Fe-2S]-[ferredoxin] + NADP(+) + H(+) = 2 oxidized [2Fe-2S]-[ferredoxin] + NADPH</text>
        <dbReference type="Rhea" id="RHEA:20125"/>
        <dbReference type="Rhea" id="RHEA-COMP:10000"/>
        <dbReference type="Rhea" id="RHEA-COMP:10001"/>
        <dbReference type="ChEBI" id="CHEBI:15378"/>
        <dbReference type="ChEBI" id="CHEBI:33737"/>
        <dbReference type="ChEBI" id="CHEBI:33738"/>
        <dbReference type="ChEBI" id="CHEBI:57783"/>
        <dbReference type="ChEBI" id="CHEBI:58349"/>
        <dbReference type="EC" id="1.18.1.2"/>
    </reaction>
</comment>
<feature type="binding site" evidence="5">
    <location>
        <position position="134"/>
    </location>
    <ligand>
        <name>FAD</name>
        <dbReference type="ChEBI" id="CHEBI:57692"/>
    </ligand>
</feature>
<comment type="similarity">
    <text evidence="5">Belongs to the ferredoxin--NADP reductase type 2 family.</text>
</comment>
<feature type="binding site" evidence="5">
    <location>
        <position position="301"/>
    </location>
    <ligand>
        <name>FAD</name>
        <dbReference type="ChEBI" id="CHEBI:57692"/>
    </ligand>
</feature>
<dbReference type="InterPro" id="IPR023753">
    <property type="entry name" value="FAD/NAD-binding_dom"/>
</dbReference>
<dbReference type="KEGG" id="swf:E3E12_05240"/>
<dbReference type="AlphaFoldDB" id="A0A4Y6U9I7"/>
<evidence type="ECO:0000256" key="4">
    <source>
        <dbReference type="ARBA" id="ARBA00023002"/>
    </source>
</evidence>
<dbReference type="SUPFAM" id="SSF51905">
    <property type="entry name" value="FAD/NAD(P)-binding domain"/>
    <property type="match status" value="1"/>
</dbReference>
<feature type="binding site" evidence="5">
    <location>
        <position position="100"/>
    </location>
    <ligand>
        <name>FAD</name>
        <dbReference type="ChEBI" id="CHEBI:57692"/>
    </ligand>
</feature>
<protein>
    <recommendedName>
        <fullName evidence="5">Ferredoxin--NADP reductase</fullName>
        <shortName evidence="5">FNR</shortName>
        <shortName evidence="5">Fd-NADP(+) reductase</shortName>
        <ecNumber evidence="5">1.18.1.2</ecNumber>
    </recommendedName>
</protein>
<evidence type="ECO:0000256" key="5">
    <source>
        <dbReference type="HAMAP-Rule" id="MF_01685"/>
    </source>
</evidence>
<dbReference type="Pfam" id="PF07992">
    <property type="entry name" value="Pyr_redox_2"/>
    <property type="match status" value="1"/>
</dbReference>
<evidence type="ECO:0000256" key="2">
    <source>
        <dbReference type="ARBA" id="ARBA00022827"/>
    </source>
</evidence>